<evidence type="ECO:0000256" key="2">
    <source>
        <dbReference type="ARBA" id="ARBA00007809"/>
    </source>
</evidence>
<organism evidence="13">
    <name type="scientific">Zea mays</name>
    <name type="common">Maize</name>
    <dbReference type="NCBI Taxonomy" id="4577"/>
    <lineage>
        <taxon>Eukaryota</taxon>
        <taxon>Viridiplantae</taxon>
        <taxon>Streptophyta</taxon>
        <taxon>Embryophyta</taxon>
        <taxon>Tracheophyta</taxon>
        <taxon>Spermatophyta</taxon>
        <taxon>Magnoliopsida</taxon>
        <taxon>Liliopsida</taxon>
        <taxon>Poales</taxon>
        <taxon>Poaceae</taxon>
        <taxon>PACMAD clade</taxon>
        <taxon>Panicoideae</taxon>
        <taxon>Andropogonodae</taxon>
        <taxon>Andropogoneae</taxon>
        <taxon>Tripsacinae</taxon>
        <taxon>Zea</taxon>
    </lineage>
</organism>
<dbReference type="PANTHER" id="PTHR10791">
    <property type="entry name" value="RAG1-ACTIVATING PROTEIN 1"/>
    <property type="match status" value="1"/>
</dbReference>
<feature type="transmembrane region" description="Helical" evidence="12">
    <location>
        <begin position="130"/>
        <end position="152"/>
    </location>
</feature>
<keyword evidence="7" id="KW-0677">Repeat</keyword>
<feature type="transmembrane region" description="Helical" evidence="12">
    <location>
        <begin position="103"/>
        <end position="124"/>
    </location>
</feature>
<dbReference type="PaxDb" id="4577-GRMZM2G099609_P01"/>
<dbReference type="FunFam" id="1.20.1280.290:FF:000033">
    <property type="entry name" value="Bidirectional sugar transporter SWEET"/>
    <property type="match status" value="1"/>
</dbReference>
<comment type="function">
    <text evidence="10">Mediates both low-affinity uptake and efflux of sugar across the plasma membrane.</text>
</comment>
<evidence type="ECO:0000313" key="13">
    <source>
        <dbReference type="EMBL" id="AQL06689.1"/>
    </source>
</evidence>
<keyword evidence="3 12" id="KW-0813">Transport</keyword>
<dbReference type="EMBL" id="CM000785">
    <property type="protein sequence ID" value="AQL06689.1"/>
    <property type="molecule type" value="Genomic_DNA"/>
</dbReference>
<dbReference type="eggNOG" id="KOG1623">
    <property type="taxonomic scope" value="Eukaryota"/>
</dbReference>
<evidence type="ECO:0000256" key="5">
    <source>
        <dbReference type="ARBA" id="ARBA00022597"/>
    </source>
</evidence>
<feature type="transmembrane region" description="Helical" evidence="12">
    <location>
        <begin position="191"/>
        <end position="212"/>
    </location>
</feature>
<evidence type="ECO:0000256" key="6">
    <source>
        <dbReference type="ARBA" id="ARBA00022692"/>
    </source>
</evidence>
<sequence>MITVGHPVAFAVGILGNILSFLVILAPVPTFYRVYAKKSTESFQSVPYVVALLSATLWLYYALLSTDLLLLSINTVACVAESVYLAVYLAYAPGPAKAFTLKLLCAINMGLFGAMVAFLQFYVVDTQRRVSIAGGVGAAFALAVFVAPLAIIRRVMRTKSVEFMPFWLSFFLTVSAVVWFFYGLLIKDFFVAMPNVLGLLFGLAQMVLFFVYRNRNPKKNGAVSEMQQAAVQADAEKERRSHANADGEADVRTVIVDIMPPPPAMMVMMTAAHQTPPAVEVV</sequence>
<accession>A0A1D6PAD8</accession>
<gene>
    <name evidence="13" type="ORF">ZEAMMB73_Zm00001d047487</name>
</gene>
<feature type="transmembrane region" description="Helical" evidence="12">
    <location>
        <begin position="46"/>
        <end position="63"/>
    </location>
</feature>
<evidence type="ECO:0000256" key="1">
    <source>
        <dbReference type="ARBA" id="ARBA00004651"/>
    </source>
</evidence>
<protein>
    <recommendedName>
        <fullName evidence="12">Bidirectional sugar transporter SWEET</fullName>
    </recommendedName>
</protein>
<dbReference type="InterPro" id="IPR004316">
    <property type="entry name" value="SWEET_rpt"/>
</dbReference>
<dbReference type="Pfam" id="PF03083">
    <property type="entry name" value="MtN3_slv"/>
    <property type="match status" value="2"/>
</dbReference>
<feature type="transmembrane region" description="Helical" evidence="12">
    <location>
        <begin position="69"/>
        <end position="91"/>
    </location>
</feature>
<keyword evidence="8 12" id="KW-1133">Transmembrane helix</keyword>
<name>A0A1D6PAD8_MAIZE</name>
<feature type="transmembrane region" description="Helical" evidence="12">
    <location>
        <begin position="164"/>
        <end position="185"/>
    </location>
</feature>
<feature type="transmembrane region" description="Helical" evidence="12">
    <location>
        <begin position="6"/>
        <end position="25"/>
    </location>
</feature>
<keyword evidence="6 12" id="KW-0812">Transmembrane</keyword>
<dbReference type="SMR" id="A0A1D6PAD8"/>
<comment type="similarity">
    <text evidence="2 12">Belongs to the SWEET sugar transporter family.</text>
</comment>
<dbReference type="Gene3D" id="1.20.1280.290">
    <property type="match status" value="2"/>
</dbReference>
<keyword evidence="5 12" id="KW-0762">Sugar transport</keyword>
<evidence type="ECO:0000256" key="8">
    <source>
        <dbReference type="ARBA" id="ARBA00022989"/>
    </source>
</evidence>
<dbReference type="InterPro" id="IPR047664">
    <property type="entry name" value="SWEET"/>
</dbReference>
<reference evidence="13" key="1">
    <citation type="submission" date="2015-12" db="EMBL/GenBank/DDBJ databases">
        <title>Update maize B73 reference genome by single molecule sequencing technologies.</title>
        <authorList>
            <consortium name="Maize Genome Sequencing Project"/>
            <person name="Ware D."/>
        </authorList>
    </citation>
    <scope>NUCLEOTIDE SEQUENCE</scope>
    <source>
        <tissue evidence="13">Seedling</tissue>
    </source>
</reference>
<dbReference type="ExpressionAtlas" id="A0A1D6PAD8">
    <property type="expression patterns" value="baseline"/>
</dbReference>
<keyword evidence="4" id="KW-1003">Cell membrane</keyword>
<comment type="subunit">
    <text evidence="11">Forms homooligomers and/or heterooligomers.</text>
</comment>
<evidence type="ECO:0000256" key="12">
    <source>
        <dbReference type="RuleBase" id="RU910715"/>
    </source>
</evidence>
<dbReference type="OrthoDB" id="409725at2759"/>
<dbReference type="PANTHER" id="PTHR10791:SF222">
    <property type="entry name" value="BIDIRECTIONAL SUGAR TRANSPORTER SWEET15"/>
    <property type="match status" value="1"/>
</dbReference>
<dbReference type="GO" id="GO:0051119">
    <property type="term" value="F:sugar transmembrane transporter activity"/>
    <property type="evidence" value="ECO:0007669"/>
    <property type="project" value="InterPro"/>
</dbReference>
<evidence type="ECO:0000256" key="9">
    <source>
        <dbReference type="ARBA" id="ARBA00023136"/>
    </source>
</evidence>
<evidence type="ECO:0000256" key="7">
    <source>
        <dbReference type="ARBA" id="ARBA00022737"/>
    </source>
</evidence>
<comment type="subcellular location">
    <subcellularLocation>
        <location evidence="1 12">Cell membrane</location>
        <topology evidence="1 12">Multi-pass membrane protein</topology>
    </subcellularLocation>
</comment>
<evidence type="ECO:0000256" key="4">
    <source>
        <dbReference type="ARBA" id="ARBA00022475"/>
    </source>
</evidence>
<dbReference type="OMA" id="LVGIMNV"/>
<dbReference type="KEGG" id="zma:103640316"/>
<dbReference type="GO" id="GO:0005886">
    <property type="term" value="C:plasma membrane"/>
    <property type="evidence" value="ECO:0007669"/>
    <property type="project" value="UniProtKB-SubCell"/>
</dbReference>
<evidence type="ECO:0000256" key="10">
    <source>
        <dbReference type="ARBA" id="ARBA00037238"/>
    </source>
</evidence>
<dbReference type="AlphaFoldDB" id="A0A1D6PAD8"/>
<evidence type="ECO:0000256" key="11">
    <source>
        <dbReference type="ARBA" id="ARBA00038715"/>
    </source>
</evidence>
<proteinExistence type="inferred from homology"/>
<dbReference type="STRING" id="4577.A0A1D6PAD8"/>
<dbReference type="InParanoid" id="A0A1D6PAD8"/>
<evidence type="ECO:0000256" key="3">
    <source>
        <dbReference type="ARBA" id="ARBA00022448"/>
    </source>
</evidence>
<dbReference type="FunCoup" id="A0A1D6PAD8">
    <property type="interactions" value="260"/>
</dbReference>
<dbReference type="FunFam" id="1.20.1280.290:FF:000001">
    <property type="entry name" value="Bidirectional sugar transporter SWEET"/>
    <property type="match status" value="1"/>
</dbReference>
<keyword evidence="9 12" id="KW-0472">Membrane</keyword>
<comment type="function">
    <text evidence="12">Mediates both low-affinity uptake and efflux of sugar across the membrane.</text>
</comment>